<name>A0A7S0M6E2_9CRYP</name>
<gene>
    <name evidence="2" type="ORF">CCUR1050_LOCUS10381</name>
</gene>
<dbReference type="AlphaFoldDB" id="A0A7S0M6E2"/>
<accession>A0A7S0M6E2</accession>
<proteinExistence type="predicted"/>
<reference evidence="2" key="1">
    <citation type="submission" date="2021-01" db="EMBL/GenBank/DDBJ databases">
        <authorList>
            <person name="Corre E."/>
            <person name="Pelletier E."/>
            <person name="Niang G."/>
            <person name="Scheremetjew M."/>
            <person name="Finn R."/>
            <person name="Kale V."/>
            <person name="Holt S."/>
            <person name="Cochrane G."/>
            <person name="Meng A."/>
            <person name="Brown T."/>
            <person name="Cohen L."/>
        </authorList>
    </citation>
    <scope>NUCLEOTIDE SEQUENCE</scope>
    <source>
        <strain evidence="2">CCAP979/52</strain>
    </source>
</reference>
<feature type="region of interest" description="Disordered" evidence="1">
    <location>
        <begin position="256"/>
        <end position="283"/>
    </location>
</feature>
<feature type="region of interest" description="Disordered" evidence="1">
    <location>
        <begin position="193"/>
        <end position="232"/>
    </location>
</feature>
<dbReference type="EMBL" id="HBEZ01018834">
    <property type="protein sequence ID" value="CAD8632700.1"/>
    <property type="molecule type" value="Transcribed_RNA"/>
</dbReference>
<evidence type="ECO:0000256" key="1">
    <source>
        <dbReference type="SAM" id="MobiDB-lite"/>
    </source>
</evidence>
<protein>
    <submittedName>
        <fullName evidence="2">Uncharacterized protein</fullName>
    </submittedName>
</protein>
<feature type="compositionally biased region" description="Basic and acidic residues" evidence="1">
    <location>
        <begin position="258"/>
        <end position="267"/>
    </location>
</feature>
<organism evidence="2">
    <name type="scientific">Cryptomonas curvata</name>
    <dbReference type="NCBI Taxonomy" id="233186"/>
    <lineage>
        <taxon>Eukaryota</taxon>
        <taxon>Cryptophyceae</taxon>
        <taxon>Cryptomonadales</taxon>
        <taxon>Cryptomonadaceae</taxon>
        <taxon>Cryptomonas</taxon>
    </lineage>
</organism>
<evidence type="ECO:0000313" key="2">
    <source>
        <dbReference type="EMBL" id="CAD8632700.1"/>
    </source>
</evidence>
<sequence length="380" mass="41371">MFGCICCGLIFSLEYHGSLPHLFCYDLRNIMPDSMDNVSACNQTSTSTQPKATKIKSESSGGQVKMLMKAIDTEINLAKTEFLDDSELVFKGKAMIQCSQPAEQQYVVHAPTFVSHQDGGFESTIAQNSACKECNEAVNPHAVKVDDHSVSVLLSNSQHNEKERGMDSFLKGRVEHEQHRLEIQQRAKNLLRVADDKVPSSGGRWKGSLEMEEEENEETSLLNAGQPDQPWSGCEECGDILAESIDIGIPSEQAFNRRSREADESSRPRSPAPANDETVEQTGGLAALKETVAAKLSLFRRDLLPLKLPMGNAGDDSPGRGIISQPARVGQRDDIVSVSTSSEVSDRAASHTEVGGKTGFALLRNSLAILREDLGLGSRP</sequence>